<dbReference type="GO" id="GO:0003676">
    <property type="term" value="F:nucleic acid binding"/>
    <property type="evidence" value="ECO:0007669"/>
    <property type="project" value="InterPro"/>
</dbReference>
<accession>A0A9D4UMB5</accession>
<dbReference type="InterPro" id="IPR019369">
    <property type="entry name" value="Efm5/EEF1AKMT1"/>
</dbReference>
<dbReference type="PANTHER" id="PTHR13200">
    <property type="entry name" value="EEF1A LYSINE METHYLTRANSFERASE 1"/>
    <property type="match status" value="1"/>
</dbReference>
<comment type="subcellular location">
    <subcellularLocation>
        <location evidence="1 5">Cytoplasm</location>
    </subcellularLocation>
</comment>
<keyword evidence="2 5" id="KW-0963">Cytoplasm</keyword>
<name>A0A9D4UMB5_ADICA</name>
<proteinExistence type="inferred from homology"/>
<comment type="similarity">
    <text evidence="5">Belongs to the class I-like SAM-binding methyltransferase superfamily. EFM5 family.</text>
</comment>
<gene>
    <name evidence="7" type="ORF">GOP47_0014291</name>
</gene>
<dbReference type="Proteomes" id="UP000886520">
    <property type="component" value="Chromosome 14"/>
</dbReference>
<evidence type="ECO:0000313" key="8">
    <source>
        <dbReference type="Proteomes" id="UP000886520"/>
    </source>
</evidence>
<dbReference type="Pfam" id="PF10237">
    <property type="entry name" value="N6-adenineMlase"/>
    <property type="match status" value="1"/>
</dbReference>
<dbReference type="OrthoDB" id="206354at2759"/>
<dbReference type="PANTHER" id="PTHR13200:SF0">
    <property type="entry name" value="EEF1A LYSINE METHYLTRANSFERASE 1"/>
    <property type="match status" value="1"/>
</dbReference>
<evidence type="ECO:0000256" key="5">
    <source>
        <dbReference type="HAMAP-Rule" id="MF_03187"/>
    </source>
</evidence>
<dbReference type="GO" id="GO:0005737">
    <property type="term" value="C:cytoplasm"/>
    <property type="evidence" value="ECO:0007669"/>
    <property type="project" value="UniProtKB-SubCell"/>
</dbReference>
<dbReference type="InterPro" id="IPR002052">
    <property type="entry name" value="DNA_methylase_N6_adenine_CS"/>
</dbReference>
<dbReference type="Gene3D" id="3.40.50.150">
    <property type="entry name" value="Vaccinia Virus protein VP39"/>
    <property type="match status" value="1"/>
</dbReference>
<dbReference type="EMBL" id="JABFUD020000014">
    <property type="protein sequence ID" value="KAI5069948.1"/>
    <property type="molecule type" value="Genomic_DNA"/>
</dbReference>
<evidence type="ECO:0000256" key="1">
    <source>
        <dbReference type="ARBA" id="ARBA00004496"/>
    </source>
</evidence>
<comment type="function">
    <text evidence="5">S-adenosyl-L-methionine-dependent protein-lysine N-methyltransferase that methylates elongation factor 1-alpha.</text>
</comment>
<dbReference type="HAMAP" id="MF_03187">
    <property type="entry name" value="Methyltr_EFM5"/>
    <property type="match status" value="1"/>
</dbReference>
<sequence length="235" mass="27055">MGLEEDNDDTPRLSAHALAALQEFFSTRDPAFGENDDSQLSHRSVGEGETEDREKVLDIVAEDWRLSQFWYDEHTTCTVAQELFMLSTQLQSPIACISCPSLYVELKKSFEVEVFLFEYDPRFQRYGNDFTFYDYNFPENLPAEHHNTFQVVVADPPYLSRECIEKTAQTMKLLAKNGQTHFLLLTGAVQQDHAKDLLGACPCGFRPTHHNKLGNEFRIYTSYDPLDRLGGWMKH</sequence>
<evidence type="ECO:0000256" key="6">
    <source>
        <dbReference type="SAM" id="MobiDB-lite"/>
    </source>
</evidence>
<dbReference type="PROSITE" id="PS00092">
    <property type="entry name" value="N6_MTASE"/>
    <property type="match status" value="1"/>
</dbReference>
<evidence type="ECO:0000256" key="3">
    <source>
        <dbReference type="ARBA" id="ARBA00022603"/>
    </source>
</evidence>
<dbReference type="EC" id="2.1.1.-" evidence="5"/>
<dbReference type="SUPFAM" id="SSF53335">
    <property type="entry name" value="S-adenosyl-L-methionine-dependent methyltransferases"/>
    <property type="match status" value="1"/>
</dbReference>
<dbReference type="GO" id="GO:0016279">
    <property type="term" value="F:protein-lysine N-methyltransferase activity"/>
    <property type="evidence" value="ECO:0007669"/>
    <property type="project" value="UniProtKB-UniRule"/>
</dbReference>
<organism evidence="7 8">
    <name type="scientific">Adiantum capillus-veneris</name>
    <name type="common">Maidenhair fern</name>
    <dbReference type="NCBI Taxonomy" id="13818"/>
    <lineage>
        <taxon>Eukaryota</taxon>
        <taxon>Viridiplantae</taxon>
        <taxon>Streptophyta</taxon>
        <taxon>Embryophyta</taxon>
        <taxon>Tracheophyta</taxon>
        <taxon>Polypodiopsida</taxon>
        <taxon>Polypodiidae</taxon>
        <taxon>Polypodiales</taxon>
        <taxon>Pteridineae</taxon>
        <taxon>Pteridaceae</taxon>
        <taxon>Vittarioideae</taxon>
        <taxon>Adiantum</taxon>
    </lineage>
</organism>
<reference evidence="7" key="1">
    <citation type="submission" date="2021-01" db="EMBL/GenBank/DDBJ databases">
        <title>Adiantum capillus-veneris genome.</title>
        <authorList>
            <person name="Fang Y."/>
            <person name="Liao Q."/>
        </authorList>
    </citation>
    <scope>NUCLEOTIDE SEQUENCE</scope>
    <source>
        <strain evidence="7">H3</strain>
        <tissue evidence="7">Leaf</tissue>
    </source>
</reference>
<protein>
    <recommendedName>
        <fullName evidence="5">Protein-lysine N-methyltransferase GOP47_0014291</fullName>
        <ecNumber evidence="5">2.1.1.-</ecNumber>
    </recommendedName>
</protein>
<keyword evidence="8" id="KW-1185">Reference proteome</keyword>
<evidence type="ECO:0000313" key="7">
    <source>
        <dbReference type="EMBL" id="KAI5069948.1"/>
    </source>
</evidence>
<evidence type="ECO:0000256" key="2">
    <source>
        <dbReference type="ARBA" id="ARBA00022490"/>
    </source>
</evidence>
<keyword evidence="3 5" id="KW-0489">Methyltransferase</keyword>
<feature type="region of interest" description="Disordered" evidence="6">
    <location>
        <begin position="29"/>
        <end position="49"/>
    </location>
</feature>
<evidence type="ECO:0000256" key="4">
    <source>
        <dbReference type="ARBA" id="ARBA00022679"/>
    </source>
</evidence>
<dbReference type="AlphaFoldDB" id="A0A9D4UMB5"/>
<dbReference type="InterPro" id="IPR029063">
    <property type="entry name" value="SAM-dependent_MTases_sf"/>
</dbReference>
<comment type="caution">
    <text evidence="7">The sequence shown here is derived from an EMBL/GenBank/DDBJ whole genome shotgun (WGS) entry which is preliminary data.</text>
</comment>
<keyword evidence="4 5" id="KW-0808">Transferase</keyword>
<dbReference type="InterPro" id="IPR041370">
    <property type="entry name" value="Mlase_EEF1AKMT1/ZCCHC4"/>
</dbReference>
<dbReference type="GO" id="GO:0032259">
    <property type="term" value="P:methylation"/>
    <property type="evidence" value="ECO:0007669"/>
    <property type="project" value="UniProtKB-KW"/>
</dbReference>